<sequence>MIDKMKTSREESILRQQVRERCLGKGEINILSIREAAVLFYMTEEQFLNYMMRLGVINLGYSQCQESLEDSWFLNEEMKPHKGKLNEGDVYITSTGFKEIFSLLINNNLIYGVELVPEPFKPVRSDDK</sequence>
<dbReference type="Proteomes" id="UP000240357">
    <property type="component" value="Unassembled WGS sequence"/>
</dbReference>
<evidence type="ECO:0000313" key="1">
    <source>
        <dbReference type="EMBL" id="PSR53268.1"/>
    </source>
</evidence>
<comment type="caution">
    <text evidence="1">The sequence shown here is derived from an EMBL/GenBank/DDBJ whole genome shotgun (WGS) entry which is preliminary data.</text>
</comment>
<name>A0A2T2YCU6_9BACT</name>
<reference evidence="1 2" key="1">
    <citation type="submission" date="2018-03" db="EMBL/GenBank/DDBJ databases">
        <title>Adhaeribacter sp. HMF7605 Genome sequencing and assembly.</title>
        <authorList>
            <person name="Kang H."/>
            <person name="Kang J."/>
            <person name="Cha I."/>
            <person name="Kim H."/>
            <person name="Joh K."/>
        </authorList>
    </citation>
    <scope>NUCLEOTIDE SEQUENCE [LARGE SCALE GENOMIC DNA]</scope>
    <source>
        <strain evidence="1 2">HMF7605</strain>
    </source>
</reference>
<dbReference type="AlphaFoldDB" id="A0A2T2YCU6"/>
<organism evidence="1 2">
    <name type="scientific">Adhaeribacter arboris</name>
    <dbReference type="NCBI Taxonomy" id="2072846"/>
    <lineage>
        <taxon>Bacteria</taxon>
        <taxon>Pseudomonadati</taxon>
        <taxon>Bacteroidota</taxon>
        <taxon>Cytophagia</taxon>
        <taxon>Cytophagales</taxon>
        <taxon>Hymenobacteraceae</taxon>
        <taxon>Adhaeribacter</taxon>
    </lineage>
</organism>
<accession>A0A2T2YCU6</accession>
<protein>
    <submittedName>
        <fullName evidence="1">Uncharacterized protein</fullName>
    </submittedName>
</protein>
<gene>
    <name evidence="1" type="ORF">AHMF7605_06850</name>
</gene>
<keyword evidence="2" id="KW-1185">Reference proteome</keyword>
<proteinExistence type="predicted"/>
<dbReference type="EMBL" id="PYFT01000001">
    <property type="protein sequence ID" value="PSR53268.1"/>
    <property type="molecule type" value="Genomic_DNA"/>
</dbReference>
<evidence type="ECO:0000313" key="2">
    <source>
        <dbReference type="Proteomes" id="UP000240357"/>
    </source>
</evidence>